<dbReference type="PROSITE" id="PS50123">
    <property type="entry name" value="CHER"/>
    <property type="match status" value="1"/>
</dbReference>
<evidence type="ECO:0000313" key="8">
    <source>
        <dbReference type="Proteomes" id="UP000198828"/>
    </source>
</evidence>
<keyword evidence="3 7" id="KW-0489">Methyltransferase</keyword>
<dbReference type="InterPro" id="IPR029063">
    <property type="entry name" value="SAM-dependent_MTases_sf"/>
</dbReference>
<dbReference type="PANTHER" id="PTHR24422:SF19">
    <property type="entry name" value="CHEMOTAXIS PROTEIN METHYLTRANSFERASE"/>
    <property type="match status" value="1"/>
</dbReference>
<evidence type="ECO:0000256" key="2">
    <source>
        <dbReference type="ARBA" id="ARBA00012534"/>
    </source>
</evidence>
<dbReference type="GO" id="GO:0008983">
    <property type="term" value="F:protein-glutamate O-methyltransferase activity"/>
    <property type="evidence" value="ECO:0007669"/>
    <property type="project" value="UniProtKB-EC"/>
</dbReference>
<protein>
    <recommendedName>
        <fullName evidence="2">protein-glutamate O-methyltransferase</fullName>
        <ecNumber evidence="2">2.1.1.80</ecNumber>
    </recommendedName>
</protein>
<evidence type="ECO:0000259" key="6">
    <source>
        <dbReference type="PROSITE" id="PS50123"/>
    </source>
</evidence>
<dbReference type="CDD" id="cd02440">
    <property type="entry name" value="AdoMet_MTases"/>
    <property type="match status" value="1"/>
</dbReference>
<dbReference type="PRINTS" id="PR00996">
    <property type="entry name" value="CHERMTFRASE"/>
</dbReference>
<dbReference type="EC" id="2.1.1.80" evidence="2"/>
<dbReference type="Gene3D" id="1.10.155.10">
    <property type="entry name" value="Chemotaxis receptor methyltransferase CheR, N-terminal domain"/>
    <property type="match status" value="1"/>
</dbReference>
<comment type="catalytic activity">
    <reaction evidence="1">
        <text>L-glutamyl-[protein] + S-adenosyl-L-methionine = [protein]-L-glutamate 5-O-methyl ester + S-adenosyl-L-homocysteine</text>
        <dbReference type="Rhea" id="RHEA:24452"/>
        <dbReference type="Rhea" id="RHEA-COMP:10208"/>
        <dbReference type="Rhea" id="RHEA-COMP:10311"/>
        <dbReference type="ChEBI" id="CHEBI:29973"/>
        <dbReference type="ChEBI" id="CHEBI:57856"/>
        <dbReference type="ChEBI" id="CHEBI:59789"/>
        <dbReference type="ChEBI" id="CHEBI:82795"/>
        <dbReference type="EC" id="2.1.1.80"/>
    </reaction>
</comment>
<dbReference type="InterPro" id="IPR022641">
    <property type="entry name" value="CheR_N"/>
</dbReference>
<dbReference type="Proteomes" id="UP000198828">
    <property type="component" value="Unassembled WGS sequence"/>
</dbReference>
<evidence type="ECO:0000256" key="5">
    <source>
        <dbReference type="ARBA" id="ARBA00022691"/>
    </source>
</evidence>
<dbReference type="Pfam" id="PF01739">
    <property type="entry name" value="CheR"/>
    <property type="match status" value="1"/>
</dbReference>
<dbReference type="InterPro" id="IPR050903">
    <property type="entry name" value="Bact_Chemotaxis_MeTrfase"/>
</dbReference>
<dbReference type="RefSeq" id="WP_093754333.1">
    <property type="nucleotide sequence ID" value="NZ_BSYN01000009.1"/>
</dbReference>
<feature type="domain" description="CheR-type methyltransferase" evidence="6">
    <location>
        <begin position="1"/>
        <end position="258"/>
    </location>
</feature>
<dbReference type="InterPro" id="IPR022642">
    <property type="entry name" value="CheR_C"/>
</dbReference>
<proteinExistence type="predicted"/>
<dbReference type="EMBL" id="FNNG01000013">
    <property type="protein sequence ID" value="SDX58834.1"/>
    <property type="molecule type" value="Genomic_DNA"/>
</dbReference>
<name>A0A1H3CZ52_9FIRM</name>
<evidence type="ECO:0000256" key="1">
    <source>
        <dbReference type="ARBA" id="ARBA00001541"/>
    </source>
</evidence>
<dbReference type="InterPro" id="IPR036804">
    <property type="entry name" value="CheR_N_sf"/>
</dbReference>
<reference evidence="7 8" key="1">
    <citation type="submission" date="2016-10" db="EMBL/GenBank/DDBJ databases">
        <authorList>
            <person name="de Groot N.N."/>
        </authorList>
    </citation>
    <scope>NUCLEOTIDE SEQUENCE [LARGE SCALE GENOMIC DNA]</scope>
    <source>
        <strain evidence="7 8">DSM 23310</strain>
    </source>
</reference>
<dbReference type="GO" id="GO:0032259">
    <property type="term" value="P:methylation"/>
    <property type="evidence" value="ECO:0007669"/>
    <property type="project" value="UniProtKB-KW"/>
</dbReference>
<dbReference type="OrthoDB" id="9816309at2"/>
<evidence type="ECO:0000256" key="3">
    <source>
        <dbReference type="ARBA" id="ARBA00022603"/>
    </source>
</evidence>
<gene>
    <name evidence="7" type="ORF">SAMN05660923_02576</name>
</gene>
<dbReference type="Gene3D" id="3.40.50.150">
    <property type="entry name" value="Vaccinia Virus protein VP39"/>
    <property type="match status" value="1"/>
</dbReference>
<dbReference type="InterPro" id="IPR000780">
    <property type="entry name" value="CheR_MeTrfase"/>
</dbReference>
<evidence type="ECO:0000313" key="7">
    <source>
        <dbReference type="EMBL" id="SDX58834.1"/>
    </source>
</evidence>
<dbReference type="Pfam" id="PF03705">
    <property type="entry name" value="CheR_N"/>
    <property type="match status" value="1"/>
</dbReference>
<evidence type="ECO:0000256" key="4">
    <source>
        <dbReference type="ARBA" id="ARBA00022679"/>
    </source>
</evidence>
<dbReference type="SMART" id="SM00138">
    <property type="entry name" value="MeTrc"/>
    <property type="match status" value="1"/>
</dbReference>
<keyword evidence="5" id="KW-0949">S-adenosyl-L-methionine</keyword>
<organism evidence="7 8">
    <name type="scientific">Tepidimicrobium xylanilyticum</name>
    <dbReference type="NCBI Taxonomy" id="1123352"/>
    <lineage>
        <taxon>Bacteria</taxon>
        <taxon>Bacillati</taxon>
        <taxon>Bacillota</taxon>
        <taxon>Tissierellia</taxon>
        <taxon>Tissierellales</taxon>
        <taxon>Tepidimicrobiaceae</taxon>
        <taxon>Tepidimicrobium</taxon>
    </lineage>
</organism>
<dbReference type="SUPFAM" id="SSF53335">
    <property type="entry name" value="S-adenosyl-L-methionine-dependent methyltransferases"/>
    <property type="match status" value="1"/>
</dbReference>
<dbReference type="SUPFAM" id="SSF47757">
    <property type="entry name" value="Chemotaxis receptor methyltransferase CheR, N-terminal domain"/>
    <property type="match status" value="1"/>
</dbReference>
<keyword evidence="8" id="KW-1185">Reference proteome</keyword>
<dbReference type="AlphaFoldDB" id="A0A1H3CZ52"/>
<keyword evidence="4 7" id="KW-0808">Transferase</keyword>
<accession>A0A1H3CZ52</accession>
<sequence>MDRYEKFKENINNLININLNYYKEKQMKRRITSLMNRNGFDDFEEYFKGLKSDKKLLEQFINYLTINVSEFYRNPSQWKVLEMDILPNLISNKNKPLKVWSSACSTGEEPYSLVMLMNKFYDLMDINILATDIDEEALSKAKIGIYSEKALVNLPSNMQSSYFDKVGNSYRIKDEVKKCVEFKKIDLLKDPFPNNVDLILCRNVMIYFTDEAKEILYEKFHRSLSSKGILFVGSTEQIILPERYNFRTVKTFFYTKID</sequence>
<dbReference type="PANTHER" id="PTHR24422">
    <property type="entry name" value="CHEMOTAXIS PROTEIN METHYLTRANSFERASE"/>
    <property type="match status" value="1"/>
</dbReference>